<comment type="caution">
    <text evidence="1">The sequence shown here is derived from an EMBL/GenBank/DDBJ whole genome shotgun (WGS) entry which is preliminary data.</text>
</comment>
<organism evidence="1 2">
    <name type="scientific">Taklimakanibacter albus</name>
    <dbReference type="NCBI Taxonomy" id="2800327"/>
    <lineage>
        <taxon>Bacteria</taxon>
        <taxon>Pseudomonadati</taxon>
        <taxon>Pseudomonadota</taxon>
        <taxon>Alphaproteobacteria</taxon>
        <taxon>Hyphomicrobiales</taxon>
        <taxon>Aestuariivirgaceae</taxon>
        <taxon>Taklimakanibacter</taxon>
    </lineage>
</organism>
<accession>A0ACC5QZ22</accession>
<dbReference type="EMBL" id="JAENHL010000004">
    <property type="protein sequence ID" value="MBK1865433.1"/>
    <property type="molecule type" value="Genomic_DNA"/>
</dbReference>
<proteinExistence type="predicted"/>
<evidence type="ECO:0000313" key="1">
    <source>
        <dbReference type="EMBL" id="MBK1865433.1"/>
    </source>
</evidence>
<sequence>MTLHLSTFLAILGMALATYATRIAGLFLMRYVTVKGRTKAAFDALPPAILMAVIAPTIIATGIAETLAAAITAVAAFLRLPMIVTILIGMVSVVLLRMIIKV</sequence>
<name>A0ACC5QZ22_9HYPH</name>
<dbReference type="Proteomes" id="UP000616151">
    <property type="component" value="Unassembled WGS sequence"/>
</dbReference>
<protein>
    <submittedName>
        <fullName evidence="1">AzlD domain-containing protein</fullName>
    </submittedName>
</protein>
<evidence type="ECO:0000313" key="2">
    <source>
        <dbReference type="Proteomes" id="UP000616151"/>
    </source>
</evidence>
<reference evidence="1" key="1">
    <citation type="submission" date="2021-01" db="EMBL/GenBank/DDBJ databases">
        <authorList>
            <person name="Sun Q."/>
        </authorList>
    </citation>
    <scope>NUCLEOTIDE SEQUENCE</scope>
    <source>
        <strain evidence="1">YIM B02566</strain>
    </source>
</reference>
<gene>
    <name evidence="1" type="ORF">JHL16_03650</name>
</gene>
<keyword evidence="2" id="KW-1185">Reference proteome</keyword>